<keyword evidence="5" id="KW-0520">NAD</keyword>
<accession>A0A9X5ASH7</accession>
<evidence type="ECO:0000256" key="5">
    <source>
        <dbReference type="ARBA" id="ARBA00023027"/>
    </source>
</evidence>
<dbReference type="InterPro" id="IPR005888">
    <property type="entry name" value="dTDP_Gluc_deHydtase"/>
</dbReference>
<gene>
    <name evidence="9" type="primary">rfbB</name>
    <name evidence="9" type="ORF">GJ689_13820</name>
</gene>
<dbReference type="GO" id="GO:0009225">
    <property type="term" value="P:nucleotide-sugar metabolic process"/>
    <property type="evidence" value="ECO:0007669"/>
    <property type="project" value="InterPro"/>
</dbReference>
<dbReference type="NCBIfam" id="TIGR01181">
    <property type="entry name" value="dTDP_gluc_dehyt"/>
    <property type="match status" value="1"/>
</dbReference>
<dbReference type="AlphaFoldDB" id="A0A9X5ASH7"/>
<organism evidence="9 10">
    <name type="scientific">Rhodoplanes serenus</name>
    <dbReference type="NCBI Taxonomy" id="200615"/>
    <lineage>
        <taxon>Bacteria</taxon>
        <taxon>Pseudomonadati</taxon>
        <taxon>Pseudomonadota</taxon>
        <taxon>Alphaproteobacteria</taxon>
        <taxon>Hyphomicrobiales</taxon>
        <taxon>Nitrobacteraceae</taxon>
        <taxon>Rhodoplanes</taxon>
    </lineage>
</organism>
<proteinExistence type="inferred from homology"/>
<evidence type="ECO:0000313" key="9">
    <source>
        <dbReference type="EMBL" id="MTW17281.1"/>
    </source>
</evidence>
<protein>
    <recommendedName>
        <fullName evidence="4 7">dTDP-glucose 4,6-dehydratase</fullName>
        <ecNumber evidence="4 7">4.2.1.46</ecNumber>
    </recommendedName>
</protein>
<dbReference type="CDD" id="cd05246">
    <property type="entry name" value="dTDP_GD_SDR_e"/>
    <property type="match status" value="1"/>
</dbReference>
<comment type="similarity">
    <text evidence="3 7">Belongs to the NAD(P)-dependent epimerase/dehydratase family. dTDP-glucose dehydratase subfamily.</text>
</comment>
<dbReference type="SUPFAM" id="SSF51735">
    <property type="entry name" value="NAD(P)-binding Rossmann-fold domains"/>
    <property type="match status" value="1"/>
</dbReference>
<dbReference type="Pfam" id="PF16363">
    <property type="entry name" value="GDP_Man_Dehyd"/>
    <property type="match status" value="1"/>
</dbReference>
<comment type="cofactor">
    <cofactor evidence="2 7">
        <name>NAD(+)</name>
        <dbReference type="ChEBI" id="CHEBI:57540"/>
    </cofactor>
</comment>
<comment type="catalytic activity">
    <reaction evidence="1 7">
        <text>dTDP-alpha-D-glucose = dTDP-4-dehydro-6-deoxy-alpha-D-glucose + H2O</text>
        <dbReference type="Rhea" id="RHEA:17221"/>
        <dbReference type="ChEBI" id="CHEBI:15377"/>
        <dbReference type="ChEBI" id="CHEBI:57477"/>
        <dbReference type="ChEBI" id="CHEBI:57649"/>
        <dbReference type="EC" id="4.2.1.46"/>
    </reaction>
</comment>
<evidence type="ECO:0000256" key="2">
    <source>
        <dbReference type="ARBA" id="ARBA00001911"/>
    </source>
</evidence>
<sequence>MLAGRRILVTGGAGFIGSAVTRHLVLDASAAVLVVDKLTYAGNLASLAGLEGHAGYRFARADIGDAPRLAELFAAFDPDAVMHLAAESHVDRSIDGPADFIATNVVGTYTLLQAALAHWRALSPDRAKTFRFHHVSTDEVFGALGETGRFTEATPYDPRSPYSASKAASDHLVGAWGHTYGLPVVISNCSNNYGPRQFPEKLIPLTIIKGLAGAPMPVYGQGRNVRDWLYVEDHAAALALVLAQGRVGECYNIGGDAERRNLEVVETICAVLDDLAPREKPHRGLISFVTDRPGHDFRYAIDFSKLSGELGWRPHESFESGLRRTVEWYIANRAWWEPLVAAHDAAARRGLAAAWR</sequence>
<comment type="caution">
    <text evidence="9">The sequence shown here is derived from an EMBL/GenBank/DDBJ whole genome shotgun (WGS) entry which is preliminary data.</text>
</comment>
<evidence type="ECO:0000256" key="4">
    <source>
        <dbReference type="ARBA" id="ARBA00011990"/>
    </source>
</evidence>
<dbReference type="Gene3D" id="3.40.50.720">
    <property type="entry name" value="NAD(P)-binding Rossmann-like Domain"/>
    <property type="match status" value="1"/>
</dbReference>
<dbReference type="EMBL" id="WNKV01000009">
    <property type="protein sequence ID" value="MTW17281.1"/>
    <property type="molecule type" value="Genomic_DNA"/>
</dbReference>
<dbReference type="Gene3D" id="3.90.25.10">
    <property type="entry name" value="UDP-galactose 4-epimerase, domain 1"/>
    <property type="match status" value="1"/>
</dbReference>
<evidence type="ECO:0000256" key="3">
    <source>
        <dbReference type="ARBA" id="ARBA00008178"/>
    </source>
</evidence>
<evidence type="ECO:0000313" key="10">
    <source>
        <dbReference type="Proteomes" id="UP000438991"/>
    </source>
</evidence>
<dbReference type="EC" id="4.2.1.46" evidence="4 7"/>
<dbReference type="Proteomes" id="UP000438991">
    <property type="component" value="Unassembled WGS sequence"/>
</dbReference>
<evidence type="ECO:0000256" key="1">
    <source>
        <dbReference type="ARBA" id="ARBA00001539"/>
    </source>
</evidence>
<dbReference type="PANTHER" id="PTHR43000">
    <property type="entry name" value="DTDP-D-GLUCOSE 4,6-DEHYDRATASE-RELATED"/>
    <property type="match status" value="1"/>
</dbReference>
<reference evidence="9 10" key="1">
    <citation type="submission" date="2019-11" db="EMBL/GenBank/DDBJ databases">
        <title>Whole-genome sequence of Rhodoplanes serenus DSM 18633, type strain.</title>
        <authorList>
            <person name="Kyndt J.A."/>
            <person name="Meyer T.E."/>
        </authorList>
    </citation>
    <scope>NUCLEOTIDE SEQUENCE [LARGE SCALE GENOMIC DNA]</scope>
    <source>
        <strain evidence="9 10">DSM 18633</strain>
    </source>
</reference>
<dbReference type="InterPro" id="IPR036291">
    <property type="entry name" value="NAD(P)-bd_dom_sf"/>
</dbReference>
<dbReference type="RefSeq" id="WP_155480008.1">
    <property type="nucleotide sequence ID" value="NZ_WNKV01000009.1"/>
</dbReference>
<evidence type="ECO:0000259" key="8">
    <source>
        <dbReference type="Pfam" id="PF16363"/>
    </source>
</evidence>
<keyword evidence="6 7" id="KW-0456">Lyase</keyword>
<name>A0A9X5ASH7_9BRAD</name>
<evidence type="ECO:0000256" key="7">
    <source>
        <dbReference type="RuleBase" id="RU004473"/>
    </source>
</evidence>
<dbReference type="InterPro" id="IPR016040">
    <property type="entry name" value="NAD(P)-bd_dom"/>
</dbReference>
<feature type="domain" description="NAD(P)-binding" evidence="8">
    <location>
        <begin position="8"/>
        <end position="325"/>
    </location>
</feature>
<dbReference type="GO" id="GO:0008460">
    <property type="term" value="F:dTDP-glucose 4,6-dehydratase activity"/>
    <property type="evidence" value="ECO:0007669"/>
    <property type="project" value="UniProtKB-EC"/>
</dbReference>
<evidence type="ECO:0000256" key="6">
    <source>
        <dbReference type="ARBA" id="ARBA00023239"/>
    </source>
</evidence>